<accession>A0A8T3API6</accession>
<feature type="domain" description="DUF659" evidence="2">
    <location>
        <begin position="207"/>
        <end position="358"/>
    </location>
</feature>
<feature type="compositionally biased region" description="Basic and acidic residues" evidence="1">
    <location>
        <begin position="122"/>
        <end position="135"/>
    </location>
</feature>
<dbReference type="Proteomes" id="UP000829196">
    <property type="component" value="Unassembled WGS sequence"/>
</dbReference>
<dbReference type="AlphaFoldDB" id="A0A8T3API6"/>
<evidence type="ECO:0000259" key="2">
    <source>
        <dbReference type="Pfam" id="PF04937"/>
    </source>
</evidence>
<reference evidence="4" key="1">
    <citation type="journal article" date="2022" name="Front. Genet.">
        <title>Chromosome-Scale Assembly of the Dendrobium nobile Genome Provides Insights Into the Molecular Mechanism of the Biosynthesis of the Medicinal Active Ingredient of Dendrobium.</title>
        <authorList>
            <person name="Xu Q."/>
            <person name="Niu S.-C."/>
            <person name="Li K.-L."/>
            <person name="Zheng P.-J."/>
            <person name="Zhang X.-J."/>
            <person name="Jia Y."/>
            <person name="Liu Y."/>
            <person name="Niu Y.-X."/>
            <person name="Yu L.-H."/>
            <person name="Chen D.-F."/>
            <person name="Zhang G.-Q."/>
        </authorList>
    </citation>
    <scope>NUCLEOTIDE SEQUENCE</scope>
    <source>
        <tissue evidence="4">Leaf</tissue>
    </source>
</reference>
<dbReference type="PANTHER" id="PTHR32166">
    <property type="entry name" value="OSJNBA0013A04.12 PROTEIN"/>
    <property type="match status" value="1"/>
</dbReference>
<protein>
    <recommendedName>
        <fullName evidence="6">BED-type domain-containing protein</fullName>
    </recommendedName>
</protein>
<comment type="caution">
    <text evidence="4">The sequence shown here is derived from an EMBL/GenBank/DDBJ whole genome shotgun (WGS) entry which is preliminary data.</text>
</comment>
<keyword evidence="5" id="KW-1185">Reference proteome</keyword>
<dbReference type="EMBL" id="JAGYWB010000015">
    <property type="protein sequence ID" value="KAI0498303.1"/>
    <property type="molecule type" value="Genomic_DNA"/>
</dbReference>
<feature type="domain" description="HAT C-terminal dimerisation" evidence="3">
    <location>
        <begin position="545"/>
        <end position="610"/>
    </location>
</feature>
<evidence type="ECO:0000256" key="1">
    <source>
        <dbReference type="SAM" id="MobiDB-lite"/>
    </source>
</evidence>
<name>A0A8T3API6_DENNO</name>
<sequence length="718" mass="81970">MDPQTTSTQSVCEKLDIAWSHCTESKGPDGKKQFRCLHCGITYKGGGINRIKQHLAGIRGNIASCMKVPHDIRYQMQENLKEIGKKKQQAQEELEHNTAVFVDEYMEEERGSSSLPKSQSSDAHHEGTNKGKRKLDNIEKFFAPRTRAGSQPSLKSVVASKEAIHHADLAVARWFYDSCIPLNAINSNFAQKAIDAIGAIGPGYKLPSYYKLRVNLLRDCKEECKLLIDSYKRSWSEIGYTLMADGWTDNRNRTLINFLVYYPRGVAFLKSVDASDITKDAKTLCSLFCEVVEWIGPHNVVQLVTDNAANYKKAGELLHERFGNIYWSPCSAHCLNLILKDIGNMSHIQDLAQRASKVTIFVYNHVFVLAWLRKRDGWKEIIRPGATRFATIFITLKSMADHKLDLQAFITSKVFFDSKISKTVKGKEVSAIILDNKFWNDCLLASKLSGPLIRLLRIVDSDEKPSLGFLYDGMYKARKAIKLMFRNAKRMYKPYTNIHCAAYFLNPHFQYDKEIFCQKAEVMQGLIELIGNKDICPKSTATMNEPDEWWKMFGSSAPNLQKLAVRILSQTSSSSGCERNWSVFEQIHTKRRNHLEHQRLNDLVFVRYNLNLRHRNYDPLDYTSIEMVDFWVLDEEPVSELILENLETEIYTEDVIPVAEELNTSSTKEPLNEEVLDDVGNDNEIISNEDIDAFGGECFDEQGFRDITFDASNLGDDF</sequence>
<dbReference type="InterPro" id="IPR008906">
    <property type="entry name" value="HATC_C_dom"/>
</dbReference>
<dbReference type="SUPFAM" id="SSF53098">
    <property type="entry name" value="Ribonuclease H-like"/>
    <property type="match status" value="1"/>
</dbReference>
<evidence type="ECO:0000313" key="5">
    <source>
        <dbReference type="Proteomes" id="UP000829196"/>
    </source>
</evidence>
<gene>
    <name evidence="4" type="ORF">KFK09_021544</name>
</gene>
<organism evidence="4 5">
    <name type="scientific">Dendrobium nobile</name>
    <name type="common">Orchid</name>
    <dbReference type="NCBI Taxonomy" id="94219"/>
    <lineage>
        <taxon>Eukaryota</taxon>
        <taxon>Viridiplantae</taxon>
        <taxon>Streptophyta</taxon>
        <taxon>Embryophyta</taxon>
        <taxon>Tracheophyta</taxon>
        <taxon>Spermatophyta</taxon>
        <taxon>Magnoliopsida</taxon>
        <taxon>Liliopsida</taxon>
        <taxon>Asparagales</taxon>
        <taxon>Orchidaceae</taxon>
        <taxon>Epidendroideae</taxon>
        <taxon>Malaxideae</taxon>
        <taxon>Dendrobiinae</taxon>
        <taxon>Dendrobium</taxon>
    </lineage>
</organism>
<evidence type="ECO:0000259" key="3">
    <source>
        <dbReference type="Pfam" id="PF05699"/>
    </source>
</evidence>
<evidence type="ECO:0000313" key="4">
    <source>
        <dbReference type="EMBL" id="KAI0498303.1"/>
    </source>
</evidence>
<feature type="region of interest" description="Disordered" evidence="1">
    <location>
        <begin position="111"/>
        <end position="135"/>
    </location>
</feature>
<evidence type="ECO:0008006" key="6">
    <source>
        <dbReference type="Google" id="ProtNLM"/>
    </source>
</evidence>
<feature type="compositionally biased region" description="Polar residues" evidence="1">
    <location>
        <begin position="112"/>
        <end position="121"/>
    </location>
</feature>
<dbReference type="Pfam" id="PF04937">
    <property type="entry name" value="DUF659"/>
    <property type="match status" value="1"/>
</dbReference>
<dbReference type="GO" id="GO:0046983">
    <property type="term" value="F:protein dimerization activity"/>
    <property type="evidence" value="ECO:0007669"/>
    <property type="project" value="InterPro"/>
</dbReference>
<dbReference type="OrthoDB" id="730078at2759"/>
<proteinExistence type="predicted"/>
<dbReference type="Pfam" id="PF05699">
    <property type="entry name" value="Dimer_Tnp_hAT"/>
    <property type="match status" value="1"/>
</dbReference>
<dbReference type="InterPro" id="IPR007021">
    <property type="entry name" value="DUF659"/>
</dbReference>
<dbReference type="PANTHER" id="PTHR32166:SF121">
    <property type="entry name" value="DUF659 DOMAIN-CONTAINING PROTEIN"/>
    <property type="match status" value="1"/>
</dbReference>
<dbReference type="InterPro" id="IPR012337">
    <property type="entry name" value="RNaseH-like_sf"/>
</dbReference>